<proteinExistence type="predicted"/>
<sequence length="504" mass="56785">MPTPYLNYVPWLLCAVPLVYVIASRPRGKLPPGPKPLPILGNIFNVPADAAWKVFQQWGQKYGDLIYLETLGKKMVVLNSAAAAFELLDKRSSIYSYRPKFTMANEVIGWKFSLTSMDYSEKSKKQRKYLQSYFQKGRLQDYYGIQIKEVHQLLNDFLNDPKAYRGHIRRMAAGITMMVAYGHKVESEDDEFLAIADKGVATIEAAGAIGAHIVDFVPWLRYIPDWFPGASIKNVPPGTRENLQTFISVPYERVKQRMIEGTATPCYVTKLIEETKGSDDEGVRGTAALVYSGGLDTTLSSMMTAFTMIVAHPLVQARIQAEMDLVIGRDRLPDFSDKPRLPYLQCVILEVLRWGAATPVGTPHRVSQDDEYNGYLIPADSTIMANQWAMLHDERVYPEPSTFNPDRFLNGEGRTPQNDPRDVAFGFGRRICPGKDFAENSLWITVASIFYAFKISPAVDDKGVPITIDLEYREHGVRHPKPFECDILPRNETSVDLIHAAFEA</sequence>
<reference evidence="1" key="1">
    <citation type="journal article" date="2021" name="Environ. Microbiol.">
        <title>Gene family expansions and transcriptome signatures uncover fungal adaptations to wood decay.</title>
        <authorList>
            <person name="Hage H."/>
            <person name="Miyauchi S."/>
            <person name="Viragh M."/>
            <person name="Drula E."/>
            <person name="Min B."/>
            <person name="Chaduli D."/>
            <person name="Navarro D."/>
            <person name="Favel A."/>
            <person name="Norest M."/>
            <person name="Lesage-Meessen L."/>
            <person name="Balint B."/>
            <person name="Merenyi Z."/>
            <person name="de Eugenio L."/>
            <person name="Morin E."/>
            <person name="Martinez A.T."/>
            <person name="Baldrian P."/>
            <person name="Stursova M."/>
            <person name="Martinez M.J."/>
            <person name="Novotny C."/>
            <person name="Magnuson J.K."/>
            <person name="Spatafora J.W."/>
            <person name="Maurice S."/>
            <person name="Pangilinan J."/>
            <person name="Andreopoulos W."/>
            <person name="LaButti K."/>
            <person name="Hundley H."/>
            <person name="Na H."/>
            <person name="Kuo A."/>
            <person name="Barry K."/>
            <person name="Lipzen A."/>
            <person name="Henrissat B."/>
            <person name="Riley R."/>
            <person name="Ahrendt S."/>
            <person name="Nagy L.G."/>
            <person name="Grigoriev I.V."/>
            <person name="Martin F."/>
            <person name="Rosso M.N."/>
        </authorList>
    </citation>
    <scope>NUCLEOTIDE SEQUENCE</scope>
    <source>
        <strain evidence="1">CBS 384.51</strain>
    </source>
</reference>
<comment type="caution">
    <text evidence="1">The sequence shown here is derived from an EMBL/GenBank/DDBJ whole genome shotgun (WGS) entry which is preliminary data.</text>
</comment>
<organism evidence="1 2">
    <name type="scientific">Irpex rosettiformis</name>
    <dbReference type="NCBI Taxonomy" id="378272"/>
    <lineage>
        <taxon>Eukaryota</taxon>
        <taxon>Fungi</taxon>
        <taxon>Dikarya</taxon>
        <taxon>Basidiomycota</taxon>
        <taxon>Agaricomycotina</taxon>
        <taxon>Agaricomycetes</taxon>
        <taxon>Polyporales</taxon>
        <taxon>Irpicaceae</taxon>
        <taxon>Irpex</taxon>
    </lineage>
</organism>
<gene>
    <name evidence="1" type="ORF">BDY19DRAFT_974998</name>
</gene>
<evidence type="ECO:0000313" key="1">
    <source>
        <dbReference type="EMBL" id="KAI0083867.1"/>
    </source>
</evidence>
<dbReference type="Proteomes" id="UP001055072">
    <property type="component" value="Unassembled WGS sequence"/>
</dbReference>
<accession>A0ACB8TPF8</accession>
<name>A0ACB8TPF8_9APHY</name>
<evidence type="ECO:0000313" key="2">
    <source>
        <dbReference type="Proteomes" id="UP001055072"/>
    </source>
</evidence>
<keyword evidence="2" id="KW-1185">Reference proteome</keyword>
<protein>
    <submittedName>
        <fullName evidence="1">Cytochrome P450</fullName>
    </submittedName>
</protein>
<dbReference type="EMBL" id="MU274951">
    <property type="protein sequence ID" value="KAI0083867.1"/>
    <property type="molecule type" value="Genomic_DNA"/>
</dbReference>